<accession>A0A7C9HS93</accession>
<proteinExistence type="predicted"/>
<keyword evidence="3" id="KW-1185">Reference proteome</keyword>
<feature type="coiled-coil region" evidence="1">
    <location>
        <begin position="205"/>
        <end position="281"/>
    </location>
</feature>
<dbReference type="AlphaFoldDB" id="A0A7C9HS93"/>
<sequence length="691" mass="76143">MIDPLANAVVEVTTLSNIPVISGFTYDTGGFDLLTSQQPQALRIRITGLVAGEQVTLQRIVYNNTGKFQRINLLSTLIGGYLDRHPQASEAQASRAIGQLLSLPRSLNLHRELPTQYFDPAVFVSKAKASGGINAFLSQLVNEADTNHTYNFSAGPTLQSQGLGTSAFTFIAKNFFSGVGKAAAGAALKSIVSAVTGTDSDGEQLRQLSSQLHDLNLGLSRIERDLNQMNKDLADAISQVDNDVNYTAYNSYYANGLQQDIEKVEELNDSLKSILQTARAKNPSIPALKAKIASFQKRARKELNTTDVYSATNSINRWKTQLISNGYNTSGLVQLWSHYIAQKTKLYGPVSAAQVQAQWDFMEAQWMMYVGLQLTALNGSQEVSASDRQQLLSAWARSRQQVVALLWGGSKTTEQLNAEVQLPEVEDAVINQILQQSVPKPLPPQTTINQTDNTLWWLQPGYQNGTNYTTVLNDLLGSLRSPTYDRSFPTYDDQRTVAVQAAQTHWNDQAWGMPGIDGYKHLQTSLLADHLGFTGAGFVMPDDGGQTPVIVPIDPVQLAWQTSNEAVYGTDNVIGSLLARYIFEPTGKIQTFGYVTTDPNSLGEDNTDGCPRVWSDWDSSVSTSLTGNLYRMFSGEVWYLDIWGNHPKYFHGFAFRNQDFGGCNLNDGSQFSKINLAFYLARDLGSDVYTH</sequence>
<dbReference type="Proteomes" id="UP000483286">
    <property type="component" value="Unassembled WGS sequence"/>
</dbReference>
<gene>
    <name evidence="2" type="ORF">GO986_12725</name>
</gene>
<keyword evidence="1" id="KW-0175">Coiled coil</keyword>
<reference evidence="2 3" key="1">
    <citation type="submission" date="2019-12" db="EMBL/GenBank/DDBJ databases">
        <title>Deinococcus sp. HMF7620 Genome sequencing and assembly.</title>
        <authorList>
            <person name="Kang H."/>
            <person name="Kim H."/>
            <person name="Joh K."/>
        </authorList>
    </citation>
    <scope>NUCLEOTIDE SEQUENCE [LARGE SCALE GENOMIC DNA]</scope>
    <source>
        <strain evidence="2 3">HMF7620</strain>
    </source>
</reference>
<comment type="caution">
    <text evidence="2">The sequence shown here is derived from an EMBL/GenBank/DDBJ whole genome shotgun (WGS) entry which is preliminary data.</text>
</comment>
<name>A0A7C9HS93_9DEIO</name>
<protein>
    <submittedName>
        <fullName evidence="2">Uncharacterized protein</fullName>
    </submittedName>
</protein>
<organism evidence="2 3">
    <name type="scientific">Deinococcus arboris</name>
    <dbReference type="NCBI Taxonomy" id="2682977"/>
    <lineage>
        <taxon>Bacteria</taxon>
        <taxon>Thermotogati</taxon>
        <taxon>Deinococcota</taxon>
        <taxon>Deinococci</taxon>
        <taxon>Deinococcales</taxon>
        <taxon>Deinococcaceae</taxon>
        <taxon>Deinococcus</taxon>
    </lineage>
</organism>
<evidence type="ECO:0000256" key="1">
    <source>
        <dbReference type="SAM" id="Coils"/>
    </source>
</evidence>
<dbReference type="EMBL" id="WQLB01000016">
    <property type="protein sequence ID" value="MVN87629.1"/>
    <property type="molecule type" value="Genomic_DNA"/>
</dbReference>
<evidence type="ECO:0000313" key="3">
    <source>
        <dbReference type="Proteomes" id="UP000483286"/>
    </source>
</evidence>
<dbReference type="RefSeq" id="WP_157459682.1">
    <property type="nucleotide sequence ID" value="NZ_WQLB01000016.1"/>
</dbReference>
<evidence type="ECO:0000313" key="2">
    <source>
        <dbReference type="EMBL" id="MVN87629.1"/>
    </source>
</evidence>